<protein>
    <submittedName>
        <fullName evidence="5">Fructokinase</fullName>
    </submittedName>
</protein>
<dbReference type="InterPro" id="IPR050306">
    <property type="entry name" value="PfkB_Carbo_kinase"/>
</dbReference>
<name>A0A7Z2VVP5_9BURK</name>
<feature type="domain" description="Carbohydrate kinase PfkB" evidence="4">
    <location>
        <begin position="23"/>
        <end position="295"/>
    </location>
</feature>
<dbReference type="Pfam" id="PF00294">
    <property type="entry name" value="PfkB"/>
    <property type="match status" value="1"/>
</dbReference>
<comment type="similarity">
    <text evidence="1">Belongs to the carbohydrate kinase PfkB family.</text>
</comment>
<sequence>MLERSGTVVVFGETLVDEGSGAQAAGAPFNVARHLAAFLSPPLMITRVGEDRNGAIVRAEFERFVMPDLGLQVDPMEETGRALAGRGGQGQRAVLPPRQAYDFIDPRAAVAAMTGLASPAAMLCFDTLVQREERSRLALQAVLASTPAKRFLDLNLHADHTGEAIVTRALETADIAKVNEEELQALFQWYFQIQPQDAPLSQDETHAACRALMDRFGLEALIVTLGHRGSVYFGADGGLIANRDNPAPPFVIDTAGAGDAFSAIFLLGQVRGWPLALTLARANEFAGAICAVSGAVPRDMNFYDKWVNRWREPAVKADSAL</sequence>
<dbReference type="KEGG" id="mfy:HH212_10125"/>
<organism evidence="5 6">
    <name type="scientific">Massilia forsythiae</name>
    <dbReference type="NCBI Taxonomy" id="2728020"/>
    <lineage>
        <taxon>Bacteria</taxon>
        <taxon>Pseudomonadati</taxon>
        <taxon>Pseudomonadota</taxon>
        <taxon>Betaproteobacteria</taxon>
        <taxon>Burkholderiales</taxon>
        <taxon>Oxalobacteraceae</taxon>
        <taxon>Telluria group</taxon>
        <taxon>Massilia</taxon>
    </lineage>
</organism>
<evidence type="ECO:0000313" key="5">
    <source>
        <dbReference type="EMBL" id="QJE00331.1"/>
    </source>
</evidence>
<dbReference type="Gene3D" id="3.40.1190.20">
    <property type="match status" value="1"/>
</dbReference>
<evidence type="ECO:0000256" key="3">
    <source>
        <dbReference type="ARBA" id="ARBA00022777"/>
    </source>
</evidence>
<proteinExistence type="inferred from homology"/>
<reference evidence="5 6" key="1">
    <citation type="submission" date="2020-04" db="EMBL/GenBank/DDBJ databases">
        <title>Genome sequencing of novel species.</title>
        <authorList>
            <person name="Heo J."/>
            <person name="Kim S.-J."/>
            <person name="Kim J.-S."/>
            <person name="Hong S.-B."/>
            <person name="Kwon S.-W."/>
        </authorList>
    </citation>
    <scope>NUCLEOTIDE SEQUENCE [LARGE SCALE GENOMIC DNA]</scope>
    <source>
        <strain evidence="5 6">GN2-R2</strain>
    </source>
</reference>
<dbReference type="PANTHER" id="PTHR43085:SF57">
    <property type="entry name" value="CARBOHYDRATE KINASE PFKB DOMAIN-CONTAINING PROTEIN"/>
    <property type="match status" value="1"/>
</dbReference>
<evidence type="ECO:0000256" key="1">
    <source>
        <dbReference type="ARBA" id="ARBA00010688"/>
    </source>
</evidence>
<dbReference type="EMBL" id="CP051685">
    <property type="protein sequence ID" value="QJE00331.1"/>
    <property type="molecule type" value="Genomic_DNA"/>
</dbReference>
<evidence type="ECO:0000259" key="4">
    <source>
        <dbReference type="Pfam" id="PF00294"/>
    </source>
</evidence>
<dbReference type="InterPro" id="IPR029056">
    <property type="entry name" value="Ribokinase-like"/>
</dbReference>
<keyword evidence="2" id="KW-0808">Transferase</keyword>
<dbReference type="GO" id="GO:0016301">
    <property type="term" value="F:kinase activity"/>
    <property type="evidence" value="ECO:0007669"/>
    <property type="project" value="UniProtKB-KW"/>
</dbReference>
<evidence type="ECO:0000313" key="6">
    <source>
        <dbReference type="Proteomes" id="UP000502415"/>
    </source>
</evidence>
<dbReference type="Proteomes" id="UP000502415">
    <property type="component" value="Chromosome"/>
</dbReference>
<gene>
    <name evidence="5" type="ORF">HH212_10125</name>
</gene>
<keyword evidence="6" id="KW-1185">Reference proteome</keyword>
<evidence type="ECO:0000256" key="2">
    <source>
        <dbReference type="ARBA" id="ARBA00022679"/>
    </source>
</evidence>
<dbReference type="RefSeq" id="WP_170202363.1">
    <property type="nucleotide sequence ID" value="NZ_CP051685.1"/>
</dbReference>
<dbReference type="InterPro" id="IPR011611">
    <property type="entry name" value="PfkB_dom"/>
</dbReference>
<accession>A0A7Z2VVP5</accession>
<dbReference type="SUPFAM" id="SSF53613">
    <property type="entry name" value="Ribokinase-like"/>
    <property type="match status" value="1"/>
</dbReference>
<keyword evidence="3 5" id="KW-0418">Kinase</keyword>
<dbReference type="PANTHER" id="PTHR43085">
    <property type="entry name" value="HEXOKINASE FAMILY MEMBER"/>
    <property type="match status" value="1"/>
</dbReference>
<dbReference type="AlphaFoldDB" id="A0A7Z2VVP5"/>